<dbReference type="InterPro" id="IPR055135">
    <property type="entry name" value="PRMT_dom"/>
</dbReference>
<dbReference type="InterPro" id="IPR029063">
    <property type="entry name" value="SAM-dependent_MTases_sf"/>
</dbReference>
<sequence length="240" mass="27140">MHDTERNQKYEHGLKSVISEVPDAPNYFLAFKVELKAKGEEVHVIDIGTGTGLLSMMAARAGAERVTALEMFKPMSVCAEKVFHQNGYEDCIRLIASRSTDVIDEVSDEDKGNVIVAEVFDTELIGEGALRTFKEAHQTLAKDGPSITYYETAFKTFEAQSSGTFEALIMWWDLDMDGTGRCMLTTAPKWLEEEAHWRDHWMQAVYYLPESVPVHQGQQIILQCSHDEFSFWFAAQQSAE</sequence>
<organism evidence="8">
    <name type="scientific">Gongylonema pulchrum</name>
    <dbReference type="NCBI Taxonomy" id="637853"/>
    <lineage>
        <taxon>Eukaryota</taxon>
        <taxon>Metazoa</taxon>
        <taxon>Ecdysozoa</taxon>
        <taxon>Nematoda</taxon>
        <taxon>Chromadorea</taxon>
        <taxon>Rhabditida</taxon>
        <taxon>Spirurina</taxon>
        <taxon>Spiruromorpha</taxon>
        <taxon>Spiruroidea</taxon>
        <taxon>Gongylonematidae</taxon>
        <taxon>Gongylonema</taxon>
    </lineage>
</organism>
<dbReference type="EMBL" id="UYRT01078002">
    <property type="protein sequence ID" value="VDN17518.1"/>
    <property type="molecule type" value="Genomic_DNA"/>
</dbReference>
<proteinExistence type="predicted"/>
<protein>
    <submittedName>
        <fullName evidence="8">Methyltransf_25 domain-containing protein</fullName>
    </submittedName>
</protein>
<evidence type="ECO:0000313" key="7">
    <source>
        <dbReference type="Proteomes" id="UP000271098"/>
    </source>
</evidence>
<accession>A0A183DP52</accession>
<keyword evidence="2 4" id="KW-0808">Transferase</keyword>
<dbReference type="InterPro" id="IPR025799">
    <property type="entry name" value="Arg_MeTrfase"/>
</dbReference>
<dbReference type="CDD" id="cd02440">
    <property type="entry name" value="AdoMet_MTases"/>
    <property type="match status" value="1"/>
</dbReference>
<dbReference type="Pfam" id="PF06325">
    <property type="entry name" value="PrmA"/>
    <property type="match status" value="1"/>
</dbReference>
<evidence type="ECO:0000259" key="5">
    <source>
        <dbReference type="Pfam" id="PF22528"/>
    </source>
</evidence>
<dbReference type="Gene3D" id="3.40.50.150">
    <property type="entry name" value="Vaccinia Virus protein VP39"/>
    <property type="match status" value="1"/>
</dbReference>
<keyword evidence="3 4" id="KW-0949">S-adenosyl-L-methionine</keyword>
<dbReference type="PANTHER" id="PTHR11006:SF4">
    <property type="entry name" value="PROTEIN ARGININE N-METHYLTRANSFERASE 7"/>
    <property type="match status" value="1"/>
</dbReference>
<dbReference type="PROSITE" id="PS51678">
    <property type="entry name" value="SAM_MT_PRMT"/>
    <property type="match status" value="1"/>
</dbReference>
<evidence type="ECO:0000313" key="6">
    <source>
        <dbReference type="EMBL" id="VDN17518.1"/>
    </source>
</evidence>
<feature type="domain" description="Protein arginine N-methyltransferase" evidence="5">
    <location>
        <begin position="157"/>
        <end position="225"/>
    </location>
</feature>
<dbReference type="FunFam" id="3.40.50.150:FF:000071">
    <property type="entry name" value="Protein arginine N-methyltransferase 7"/>
    <property type="match status" value="1"/>
</dbReference>
<dbReference type="GO" id="GO:0042054">
    <property type="term" value="F:histone methyltransferase activity"/>
    <property type="evidence" value="ECO:0007669"/>
    <property type="project" value="TreeGrafter"/>
</dbReference>
<keyword evidence="1 4" id="KW-0489">Methyltransferase</keyword>
<dbReference type="OrthoDB" id="412876at2759"/>
<evidence type="ECO:0000256" key="1">
    <source>
        <dbReference type="ARBA" id="ARBA00022603"/>
    </source>
</evidence>
<gene>
    <name evidence="6" type="ORF">GPUH_LOCUS10493</name>
</gene>
<dbReference type="Pfam" id="PF22528">
    <property type="entry name" value="PRMT_C"/>
    <property type="match status" value="1"/>
</dbReference>
<keyword evidence="7" id="KW-1185">Reference proteome</keyword>
<evidence type="ECO:0000256" key="4">
    <source>
        <dbReference type="PROSITE-ProRule" id="PRU01015"/>
    </source>
</evidence>
<dbReference type="GO" id="GO:0032259">
    <property type="term" value="P:methylation"/>
    <property type="evidence" value="ECO:0007669"/>
    <property type="project" value="UniProtKB-KW"/>
</dbReference>
<dbReference type="SUPFAM" id="SSF53335">
    <property type="entry name" value="S-adenosyl-L-methionine-dependent methyltransferases"/>
    <property type="match status" value="1"/>
</dbReference>
<evidence type="ECO:0000313" key="8">
    <source>
        <dbReference type="WBParaSite" id="GPUH_0001050601-mRNA-1"/>
    </source>
</evidence>
<dbReference type="WBParaSite" id="GPUH_0001050601-mRNA-1">
    <property type="protein sequence ID" value="GPUH_0001050601-mRNA-1"/>
    <property type="gene ID" value="GPUH_0001050601"/>
</dbReference>
<dbReference type="AlphaFoldDB" id="A0A183DP52"/>
<name>A0A183DP52_9BILA</name>
<evidence type="ECO:0000256" key="3">
    <source>
        <dbReference type="ARBA" id="ARBA00022691"/>
    </source>
</evidence>
<reference evidence="8" key="1">
    <citation type="submission" date="2016-06" db="UniProtKB">
        <authorList>
            <consortium name="WormBaseParasite"/>
        </authorList>
    </citation>
    <scope>IDENTIFICATION</scope>
</reference>
<evidence type="ECO:0000256" key="2">
    <source>
        <dbReference type="ARBA" id="ARBA00022679"/>
    </source>
</evidence>
<dbReference type="PANTHER" id="PTHR11006">
    <property type="entry name" value="PROTEIN ARGININE N-METHYLTRANSFERASE"/>
    <property type="match status" value="1"/>
</dbReference>
<reference evidence="6 7" key="2">
    <citation type="submission" date="2018-11" db="EMBL/GenBank/DDBJ databases">
        <authorList>
            <consortium name="Pathogen Informatics"/>
        </authorList>
    </citation>
    <scope>NUCLEOTIDE SEQUENCE [LARGE SCALE GENOMIC DNA]</scope>
</reference>
<dbReference type="Proteomes" id="UP000271098">
    <property type="component" value="Unassembled WGS sequence"/>
</dbReference>
<dbReference type="GO" id="GO:0016274">
    <property type="term" value="F:protein-arginine N-methyltransferase activity"/>
    <property type="evidence" value="ECO:0007669"/>
    <property type="project" value="InterPro"/>
</dbReference>
<dbReference type="Gene3D" id="2.70.160.11">
    <property type="entry name" value="Hnrnp arginine n-methyltransferase1"/>
    <property type="match status" value="1"/>
</dbReference>